<dbReference type="CDD" id="cd00761">
    <property type="entry name" value="Glyco_tranf_GTA_type"/>
    <property type="match status" value="1"/>
</dbReference>
<evidence type="ECO:0000256" key="1">
    <source>
        <dbReference type="ARBA" id="ARBA00001933"/>
    </source>
</evidence>
<dbReference type="PANTHER" id="PTHR30244">
    <property type="entry name" value="TRANSAMINASE"/>
    <property type="match status" value="1"/>
</dbReference>
<dbReference type="PANTHER" id="PTHR30244:SF34">
    <property type="entry name" value="DTDP-4-AMINO-4,6-DIDEOXYGALACTOSE TRANSAMINASE"/>
    <property type="match status" value="1"/>
</dbReference>
<protein>
    <submittedName>
        <fullName evidence="4">dTDP-4-amino-4,6-dideoxygalactose transaminase</fullName>
    </submittedName>
</protein>
<comment type="caution">
    <text evidence="4">The sequence shown here is derived from an EMBL/GenBank/DDBJ whole genome shotgun (WGS) entry which is preliminary data.</text>
</comment>
<dbReference type="RefSeq" id="WP_165960439.1">
    <property type="nucleotide sequence ID" value="NZ_SLWS01000003.1"/>
</dbReference>
<dbReference type="GO" id="GO:0008483">
    <property type="term" value="F:transaminase activity"/>
    <property type="evidence" value="ECO:0007669"/>
    <property type="project" value="TreeGrafter"/>
</dbReference>
<keyword evidence="5" id="KW-1185">Reference proteome</keyword>
<comment type="similarity">
    <text evidence="2">Belongs to the DegT/DnrJ/EryC1 family.</text>
</comment>
<evidence type="ECO:0000313" key="4">
    <source>
        <dbReference type="EMBL" id="TCO61145.1"/>
    </source>
</evidence>
<gene>
    <name evidence="4" type="ORF">EV192_103729</name>
</gene>
<reference evidence="4 5" key="1">
    <citation type="submission" date="2019-03" db="EMBL/GenBank/DDBJ databases">
        <title>Genomic Encyclopedia of Type Strains, Phase IV (KMG-IV): sequencing the most valuable type-strain genomes for metagenomic binning, comparative biology and taxonomic classification.</title>
        <authorList>
            <person name="Goeker M."/>
        </authorList>
    </citation>
    <scope>NUCLEOTIDE SEQUENCE [LARGE SCALE GENOMIC DNA]</scope>
    <source>
        <strain evidence="4 5">DSM 45934</strain>
    </source>
</reference>
<dbReference type="EMBL" id="SLWS01000003">
    <property type="protein sequence ID" value="TCO61145.1"/>
    <property type="molecule type" value="Genomic_DNA"/>
</dbReference>
<dbReference type="InterPro" id="IPR015422">
    <property type="entry name" value="PyrdxlP-dep_Trfase_small"/>
</dbReference>
<dbReference type="Pfam" id="PF01041">
    <property type="entry name" value="DegT_DnrJ_EryC1"/>
    <property type="match status" value="1"/>
</dbReference>
<dbReference type="Gene3D" id="3.90.1150.10">
    <property type="entry name" value="Aspartate Aminotransferase, domain 1"/>
    <property type="match status" value="1"/>
</dbReference>
<dbReference type="AlphaFoldDB" id="A0A4R2K482"/>
<dbReference type="SUPFAM" id="SSF53448">
    <property type="entry name" value="Nucleotide-diphospho-sugar transferases"/>
    <property type="match status" value="1"/>
</dbReference>
<accession>A0A4R2K482</accession>
<evidence type="ECO:0000256" key="2">
    <source>
        <dbReference type="RuleBase" id="RU004508"/>
    </source>
</evidence>
<evidence type="ECO:0000259" key="3">
    <source>
        <dbReference type="Pfam" id="PF00535"/>
    </source>
</evidence>
<feature type="domain" description="Glycosyltransferase 2-like" evidence="3">
    <location>
        <begin position="485"/>
        <end position="583"/>
    </location>
</feature>
<dbReference type="Pfam" id="PF00535">
    <property type="entry name" value="Glycos_transf_2"/>
    <property type="match status" value="1"/>
</dbReference>
<dbReference type="SUPFAM" id="SSF53383">
    <property type="entry name" value="PLP-dependent transferases"/>
    <property type="match status" value="1"/>
</dbReference>
<dbReference type="InterPro" id="IPR001173">
    <property type="entry name" value="Glyco_trans_2-like"/>
</dbReference>
<dbReference type="Gene3D" id="3.90.550.10">
    <property type="entry name" value="Spore Coat Polysaccharide Biosynthesis Protein SpsA, Chain A"/>
    <property type="match status" value="1"/>
</dbReference>
<dbReference type="InterPro" id="IPR029044">
    <property type="entry name" value="Nucleotide-diphossugar_trans"/>
</dbReference>
<dbReference type="Gene3D" id="3.40.640.10">
    <property type="entry name" value="Type I PLP-dependent aspartate aminotransferase-like (Major domain)"/>
    <property type="match status" value="1"/>
</dbReference>
<proteinExistence type="inferred from homology"/>
<dbReference type="InterPro" id="IPR015421">
    <property type="entry name" value="PyrdxlP-dep_Trfase_major"/>
</dbReference>
<dbReference type="Proteomes" id="UP000295680">
    <property type="component" value="Unassembled WGS sequence"/>
</dbReference>
<name>A0A4R2K482_9PSEU</name>
<sequence>MAGAPADRTRGCPAWPSTDIQSYRHVMSALLSGRLAVSGAKSRWPSRGALAAACLAQALGRRHAVLTTNGSSAIVVALHALGIGPGDVVLMPATTWVSCATAVFRVGAEPRYFDATADSPCGPVPDLAAPPAAILAIHLYAQYFDVAAARARFPGVPIIEDASHNHQGVTRAGDRIGTLGDLTIISLQATKVLTCGEGGAVLTDDDAMAGRLESLVMDSRRRAHIVSPTASTELEPALLLHGANHALPELSAALLLDQIERLPAQLATRSHGAQTLVNELSGSSWTTAADQHAIHSGGFYGLVLRIPDGAGSPQRVIEQVERRLGLVLDQVYPPVPEGPLYRPGTIAQYAAFANTEHGDFPQSRYWHENTVVVPHHVFLGDESTLHALAGTLRPMPAAQHQVHHGPSAGSRRTVDVVIVTRGTDQEGLDGALASVARQDTSAAVTVTIWVDGGDLPVLDTTFGLNTRTIRVTDASLLPTTPFERLATLRKLAVQLCEGDYVAFLDDDNEWETDHLESLLRHVEQGFPAAHSWRRLLDRDGTPTKVDRFPWLAPGPAATERFEELIRGGIMARDSAVVRDRVTWDRGSHRPAMVDIGEWLFDRSLLQTLEQRLTRTPGEVAARVGEDDRLLEQLIALGVPVACTERPTLRYRLGGMSTPEYATTPAHSRTIPTG</sequence>
<dbReference type="GO" id="GO:0000271">
    <property type="term" value="P:polysaccharide biosynthetic process"/>
    <property type="evidence" value="ECO:0007669"/>
    <property type="project" value="TreeGrafter"/>
</dbReference>
<keyword evidence="2" id="KW-0663">Pyridoxal phosphate</keyword>
<organism evidence="4 5">
    <name type="scientific">Actinocrispum wychmicini</name>
    <dbReference type="NCBI Taxonomy" id="1213861"/>
    <lineage>
        <taxon>Bacteria</taxon>
        <taxon>Bacillati</taxon>
        <taxon>Actinomycetota</taxon>
        <taxon>Actinomycetes</taxon>
        <taxon>Pseudonocardiales</taxon>
        <taxon>Pseudonocardiaceae</taxon>
        <taxon>Actinocrispum</taxon>
    </lineage>
</organism>
<dbReference type="GO" id="GO:0030170">
    <property type="term" value="F:pyridoxal phosphate binding"/>
    <property type="evidence" value="ECO:0007669"/>
    <property type="project" value="TreeGrafter"/>
</dbReference>
<comment type="cofactor">
    <cofactor evidence="1">
        <name>pyridoxal 5'-phosphate</name>
        <dbReference type="ChEBI" id="CHEBI:597326"/>
    </cofactor>
</comment>
<dbReference type="InterPro" id="IPR000653">
    <property type="entry name" value="DegT/StrS_aminotransferase"/>
</dbReference>
<evidence type="ECO:0000313" key="5">
    <source>
        <dbReference type="Proteomes" id="UP000295680"/>
    </source>
</evidence>
<dbReference type="InterPro" id="IPR015424">
    <property type="entry name" value="PyrdxlP-dep_Trfase"/>
</dbReference>